<sequence>MKTQNRFFRLLLLVVLTLALTNCSKEETSTPEQGEGELVISDGTSADRFDTYAGEIGFVLDTRELVKKGYTPVTAEIDIEAEEGDFSQTIDIDPVSFMGQIKFIKEELTQEAIDELSNGVFITSVIKNADDQTITTDALTTSFRSNPDPRKVIATGLDETDENRTVNLSEDTSYYFQPIDGDDDPEPGKSMVIGASNQSFIMTSASGAEFNGNEENRNFSFVPIPGQVNTFAIRIKSGGRFLYSGTIINSAVILFRQTFYSHLGLAATEVTDFNLIQGNPAFHFKIEKIAEGIYELQNSSGTAVRLAPDIGLTFDMVLMPTIISFPPSPPINSQPIRWRLISTTIEWEVQNVGTTFLEPILGEAETSFKVNTTLSNCGRGGLSQTVGAAASEDEFGKVGWEESLSINTTNSIDVSTTVGVEFDAKFFGTGAKYNASLTVGYNYSRSVEETSTIFEEQSQQVGSKLFAERLVTVPSGSASLVYDAFQFYQNTKVNFVQRLRVSGVDSQTGKVLSGDEVRSQFQFSGFDGVISAVEPNSIVITLRGTTEFDRILEIESRVEDVPANCGG</sequence>
<keyword evidence="3" id="KW-1185">Reference proteome</keyword>
<feature type="chain" id="PRO_5006186037" description="DUF5689 domain-containing protein" evidence="1">
    <location>
        <begin position="25"/>
        <end position="567"/>
    </location>
</feature>
<evidence type="ECO:0000313" key="2">
    <source>
        <dbReference type="EMBL" id="KQC29494.1"/>
    </source>
</evidence>
<reference evidence="2 3" key="1">
    <citation type="submission" date="2015-04" db="EMBL/GenBank/DDBJ databases">
        <title>Complete genome of flavobacterium.</title>
        <authorList>
            <person name="Kwon Y.M."/>
            <person name="Kim S.-J."/>
        </authorList>
    </citation>
    <scope>NUCLEOTIDE SEQUENCE [LARGE SCALE GENOMIC DNA]</scope>
    <source>
        <strain evidence="2 3">DK169</strain>
    </source>
</reference>
<keyword evidence="1" id="KW-0732">Signal</keyword>
<protein>
    <recommendedName>
        <fullName evidence="4">DUF5689 domain-containing protein</fullName>
    </recommendedName>
</protein>
<name>A0A0Q0WVI0_9FLAO</name>
<comment type="caution">
    <text evidence="2">The sequence shown here is derived from an EMBL/GenBank/DDBJ whole genome shotgun (WGS) entry which is preliminary data.</text>
</comment>
<dbReference type="OrthoDB" id="1155031at2"/>
<dbReference type="Proteomes" id="UP000050827">
    <property type="component" value="Unassembled WGS sequence"/>
</dbReference>
<evidence type="ECO:0008006" key="4">
    <source>
        <dbReference type="Google" id="ProtNLM"/>
    </source>
</evidence>
<gene>
    <name evidence="2" type="ORF">AAY42_05985</name>
</gene>
<feature type="signal peptide" evidence="1">
    <location>
        <begin position="1"/>
        <end position="24"/>
    </location>
</feature>
<accession>A0A0Q0WVI0</accession>
<evidence type="ECO:0000256" key="1">
    <source>
        <dbReference type="SAM" id="SignalP"/>
    </source>
</evidence>
<evidence type="ECO:0000313" key="3">
    <source>
        <dbReference type="Proteomes" id="UP000050827"/>
    </source>
</evidence>
<dbReference type="AlphaFoldDB" id="A0A0Q0WVI0"/>
<dbReference type="EMBL" id="LCTZ01000002">
    <property type="protein sequence ID" value="KQC29494.1"/>
    <property type="molecule type" value="Genomic_DNA"/>
</dbReference>
<proteinExistence type="predicted"/>
<organism evidence="2 3">
    <name type="scientific">Flagellimonas eckloniae</name>
    <dbReference type="NCBI Taxonomy" id="346185"/>
    <lineage>
        <taxon>Bacteria</taxon>
        <taxon>Pseudomonadati</taxon>
        <taxon>Bacteroidota</taxon>
        <taxon>Flavobacteriia</taxon>
        <taxon>Flavobacteriales</taxon>
        <taxon>Flavobacteriaceae</taxon>
        <taxon>Flagellimonas</taxon>
    </lineage>
</organism>
<dbReference type="RefSeq" id="WP_055393331.1">
    <property type="nucleotide sequence ID" value="NZ_LCTZ01000002.1"/>
</dbReference>